<dbReference type="GO" id="GO:0000150">
    <property type="term" value="F:DNA strand exchange activity"/>
    <property type="evidence" value="ECO:0007669"/>
    <property type="project" value="InterPro"/>
</dbReference>
<dbReference type="KEGG" id="ptc:phytr_12620"/>
<dbReference type="Proteomes" id="UP000241762">
    <property type="component" value="Chromosome"/>
</dbReference>
<dbReference type="GO" id="GO:0003677">
    <property type="term" value="F:DNA binding"/>
    <property type="evidence" value="ECO:0007669"/>
    <property type="project" value="UniProtKB-KW"/>
</dbReference>
<dbReference type="PROSITE" id="PS00397">
    <property type="entry name" value="RECOMBINASES_1"/>
    <property type="match status" value="1"/>
</dbReference>
<evidence type="ECO:0000259" key="6">
    <source>
        <dbReference type="PROSITE" id="PS51736"/>
    </source>
</evidence>
<dbReference type="EMBL" id="CP027845">
    <property type="protein sequence ID" value="AVP88186.1"/>
    <property type="molecule type" value="Genomic_DNA"/>
</dbReference>
<organism evidence="7 8">
    <name type="scientific">Candidatus Phycorickettsia trachydisci</name>
    <dbReference type="NCBI Taxonomy" id="2115978"/>
    <lineage>
        <taxon>Bacteria</taxon>
        <taxon>Pseudomonadati</taxon>
        <taxon>Pseudomonadota</taxon>
        <taxon>Alphaproteobacteria</taxon>
        <taxon>Rickettsiales</taxon>
        <taxon>Rickettsiaceae</taxon>
        <taxon>Candidatus Phycorickettsia</taxon>
    </lineage>
</organism>
<dbReference type="PROSITE" id="PS51736">
    <property type="entry name" value="RECOMBINASES_3"/>
    <property type="match status" value="1"/>
</dbReference>
<protein>
    <recommendedName>
        <fullName evidence="6">Resolvase/invertase-type recombinase catalytic domain-containing protein</fullName>
    </recommendedName>
</protein>
<reference evidence="7 8" key="1">
    <citation type="submission" date="2018-03" db="EMBL/GenBank/DDBJ databases">
        <title>A gene transfer event suggests a long-term partnership between eustigmatophyte algae and a novel lineage of endosymbiotic bacteria.</title>
        <authorList>
            <person name="Yurchenko T."/>
            <person name="Sevcikova T."/>
            <person name="Pribyl P."/>
            <person name="El Karkouri K."/>
            <person name="Klimes V."/>
            <person name="Amaral R."/>
            <person name="Zbrankova V."/>
            <person name="Kim E."/>
            <person name="Raoult D."/>
            <person name="Santos L.M.A."/>
            <person name="Elias M."/>
        </authorList>
    </citation>
    <scope>NUCLEOTIDE SEQUENCE [LARGE SCALE GENOMIC DNA]</scope>
    <source>
        <strain evidence="7">CCALA 838</strain>
    </source>
</reference>
<keyword evidence="8" id="KW-1185">Reference proteome</keyword>
<evidence type="ECO:0000256" key="3">
    <source>
        <dbReference type="ARBA" id="ARBA00023172"/>
    </source>
</evidence>
<dbReference type="InterPro" id="IPR006118">
    <property type="entry name" value="Recombinase_CS"/>
</dbReference>
<feature type="domain" description="Resolvase/invertase-type recombinase catalytic" evidence="6">
    <location>
        <begin position="1"/>
        <end position="44"/>
    </location>
</feature>
<dbReference type="InterPro" id="IPR006119">
    <property type="entry name" value="Resolv_N"/>
</dbReference>
<evidence type="ECO:0000256" key="2">
    <source>
        <dbReference type="ARBA" id="ARBA00023125"/>
    </source>
</evidence>
<proteinExistence type="predicted"/>
<keyword evidence="1" id="KW-0229">DNA integration</keyword>
<dbReference type="AlphaFoldDB" id="A0A2P1PAB0"/>
<name>A0A2P1PAB0_9RICK</name>
<keyword evidence="3" id="KW-0233">DNA recombination</keyword>
<evidence type="ECO:0000313" key="8">
    <source>
        <dbReference type="Proteomes" id="UP000241762"/>
    </source>
</evidence>
<dbReference type="Gene3D" id="3.40.50.1390">
    <property type="entry name" value="Resolvase, N-terminal catalytic domain"/>
    <property type="match status" value="1"/>
</dbReference>
<keyword evidence="2" id="KW-0238">DNA-binding</keyword>
<gene>
    <name evidence="7" type="ORF">phytr_12620</name>
</gene>
<evidence type="ECO:0000256" key="1">
    <source>
        <dbReference type="ARBA" id="ARBA00022908"/>
    </source>
</evidence>
<dbReference type="InterPro" id="IPR036162">
    <property type="entry name" value="Resolvase-like_N_sf"/>
</dbReference>
<dbReference type="GO" id="GO:0015074">
    <property type="term" value="P:DNA integration"/>
    <property type="evidence" value="ECO:0007669"/>
    <property type="project" value="UniProtKB-KW"/>
</dbReference>
<dbReference type="Pfam" id="PF00239">
    <property type="entry name" value="Resolvase"/>
    <property type="match status" value="1"/>
</dbReference>
<dbReference type="SUPFAM" id="SSF53041">
    <property type="entry name" value="Resolvase-like"/>
    <property type="match status" value="1"/>
</dbReference>
<evidence type="ECO:0000256" key="5">
    <source>
        <dbReference type="PROSITE-ProRule" id="PRU10137"/>
    </source>
</evidence>
<feature type="active site" description="O-(5'-phospho-DNA)-serine intermediate" evidence="4 5">
    <location>
        <position position="9"/>
    </location>
</feature>
<evidence type="ECO:0000313" key="7">
    <source>
        <dbReference type="EMBL" id="AVP88186.1"/>
    </source>
</evidence>
<sequence>MLVGYARVSTQEQNLDLQIKALQEAGCKKYLQRKHLVQIVIDQD</sequence>
<evidence type="ECO:0000256" key="4">
    <source>
        <dbReference type="PIRSR" id="PIRSR606118-50"/>
    </source>
</evidence>
<accession>A0A2P1PAB0</accession>